<proteinExistence type="inferred from homology"/>
<protein>
    <recommendedName>
        <fullName evidence="3">Fe2OG dioxygenase domain-containing protein</fullName>
    </recommendedName>
</protein>
<dbReference type="GO" id="GO:0016491">
    <property type="term" value="F:oxidoreductase activity"/>
    <property type="evidence" value="ECO:0007669"/>
    <property type="project" value="UniProtKB-KW"/>
</dbReference>
<organism evidence="4 5">
    <name type="scientific">Hymenoscyphus fraxineus</name>
    <dbReference type="NCBI Taxonomy" id="746836"/>
    <lineage>
        <taxon>Eukaryota</taxon>
        <taxon>Fungi</taxon>
        <taxon>Dikarya</taxon>
        <taxon>Ascomycota</taxon>
        <taxon>Pezizomycotina</taxon>
        <taxon>Leotiomycetes</taxon>
        <taxon>Helotiales</taxon>
        <taxon>Helotiaceae</taxon>
        <taxon>Hymenoscyphus</taxon>
    </lineage>
</organism>
<evidence type="ECO:0000256" key="1">
    <source>
        <dbReference type="ARBA" id="ARBA00008056"/>
    </source>
</evidence>
<dbReference type="InterPro" id="IPR027443">
    <property type="entry name" value="IPNS-like_sf"/>
</dbReference>
<dbReference type="GO" id="GO:0044283">
    <property type="term" value="P:small molecule biosynthetic process"/>
    <property type="evidence" value="ECO:0007669"/>
    <property type="project" value="UniProtKB-ARBA"/>
</dbReference>
<keyword evidence="2" id="KW-0479">Metal-binding</keyword>
<dbReference type="Pfam" id="PF03171">
    <property type="entry name" value="2OG-FeII_Oxy"/>
    <property type="match status" value="1"/>
</dbReference>
<evidence type="ECO:0000256" key="2">
    <source>
        <dbReference type="RuleBase" id="RU003682"/>
    </source>
</evidence>
<feature type="domain" description="Fe2OG dioxygenase" evidence="3">
    <location>
        <begin position="186"/>
        <end position="296"/>
    </location>
</feature>
<dbReference type="PROSITE" id="PS51471">
    <property type="entry name" value="FE2OG_OXY"/>
    <property type="match status" value="1"/>
</dbReference>
<dbReference type="InterPro" id="IPR026992">
    <property type="entry name" value="DIOX_N"/>
</dbReference>
<keyword evidence="5" id="KW-1185">Reference proteome</keyword>
<evidence type="ECO:0000313" key="5">
    <source>
        <dbReference type="Proteomes" id="UP000696280"/>
    </source>
</evidence>
<dbReference type="InterPro" id="IPR005123">
    <property type="entry name" value="Oxoglu/Fe-dep_dioxygenase_dom"/>
</dbReference>
<dbReference type="InterPro" id="IPR044861">
    <property type="entry name" value="IPNS-like_FE2OG_OXY"/>
</dbReference>
<keyword evidence="2" id="KW-0408">Iron</keyword>
<evidence type="ECO:0000313" key="4">
    <source>
        <dbReference type="EMBL" id="CAG8957753.1"/>
    </source>
</evidence>
<dbReference type="Gene3D" id="2.60.120.330">
    <property type="entry name" value="B-lactam Antibiotic, Isopenicillin N Synthase, Chain"/>
    <property type="match status" value="1"/>
</dbReference>
<comment type="caution">
    <text evidence="4">The sequence shown here is derived from an EMBL/GenBank/DDBJ whole genome shotgun (WGS) entry which is preliminary data.</text>
</comment>
<keyword evidence="2" id="KW-0560">Oxidoreductase</keyword>
<dbReference type="PANTHER" id="PTHR47990">
    <property type="entry name" value="2-OXOGLUTARATE (2OG) AND FE(II)-DEPENDENT OXYGENASE SUPERFAMILY PROTEIN-RELATED"/>
    <property type="match status" value="1"/>
</dbReference>
<dbReference type="Proteomes" id="UP000696280">
    <property type="component" value="Unassembled WGS sequence"/>
</dbReference>
<accession>A0A9N9L416</accession>
<reference evidence="4" key="1">
    <citation type="submission" date="2021-07" db="EMBL/GenBank/DDBJ databases">
        <authorList>
            <person name="Durling M."/>
        </authorList>
    </citation>
    <scope>NUCLEOTIDE SEQUENCE</scope>
</reference>
<dbReference type="GO" id="GO:0046872">
    <property type="term" value="F:metal ion binding"/>
    <property type="evidence" value="ECO:0007669"/>
    <property type="project" value="UniProtKB-KW"/>
</dbReference>
<gene>
    <name evidence="4" type="ORF">HYFRA_00000091</name>
</gene>
<dbReference type="AlphaFoldDB" id="A0A9N9L416"/>
<dbReference type="SUPFAM" id="SSF51197">
    <property type="entry name" value="Clavaminate synthase-like"/>
    <property type="match status" value="1"/>
</dbReference>
<dbReference type="Pfam" id="PF14226">
    <property type="entry name" value="DIOX_N"/>
    <property type="match status" value="1"/>
</dbReference>
<name>A0A9N9L416_9HELO</name>
<dbReference type="InterPro" id="IPR050231">
    <property type="entry name" value="Iron_ascorbate_oxido_reductase"/>
</dbReference>
<evidence type="ECO:0000259" key="3">
    <source>
        <dbReference type="PROSITE" id="PS51471"/>
    </source>
</evidence>
<dbReference type="OrthoDB" id="288590at2759"/>
<sequence>MAPIQTRPNSQDPERRVANLAIINYEELLLQKPEEIKKLYLACAKWGFFYLDLSGDNTKDYLNNVDSLFAASKEYFAKSLEEKLGDKREELSIYNICGYKPMGSLGLDAGNATQKKNGSENLRVPVDLIHNPTLNPDLYFPTGMKIHEQQFSSFIKSSHSMANLILKNLSDYLQLEGGNRFENFHKPDEPSTSSAVLQHYPLTDLPPQTSAGHFTHTDTGSITVLFNTEWGLQVFSPETEDWEYVPPRKDCAIINVGDTLKFISNFKLKSSLHRVIPWHGTDVSNSRYATIFFLRASNDVKFRDSEGVEWTGSGWLERKFENYRIPHEEQKKTAISTGKKGFVGLWDQQKQEVF</sequence>
<comment type="similarity">
    <text evidence="1 2">Belongs to the iron/ascorbate-dependent oxidoreductase family.</text>
</comment>
<dbReference type="EMBL" id="CAJVRL010000081">
    <property type="protein sequence ID" value="CAG8957753.1"/>
    <property type="molecule type" value="Genomic_DNA"/>
</dbReference>